<evidence type="ECO:0000313" key="4">
    <source>
        <dbReference type="Proteomes" id="UP000304947"/>
    </source>
</evidence>
<proteinExistence type="predicted"/>
<feature type="compositionally biased region" description="Basic and acidic residues" evidence="1">
    <location>
        <begin position="12"/>
        <end position="26"/>
    </location>
</feature>
<organism evidence="3 4">
    <name type="scientific">Aureobasidium pullulans</name>
    <name type="common">Black yeast</name>
    <name type="synonym">Pullularia pullulans</name>
    <dbReference type="NCBI Taxonomy" id="5580"/>
    <lineage>
        <taxon>Eukaryota</taxon>
        <taxon>Fungi</taxon>
        <taxon>Dikarya</taxon>
        <taxon>Ascomycota</taxon>
        <taxon>Pezizomycotina</taxon>
        <taxon>Dothideomycetes</taxon>
        <taxon>Dothideomycetidae</taxon>
        <taxon>Dothideales</taxon>
        <taxon>Saccotheciaceae</taxon>
        <taxon>Aureobasidium</taxon>
    </lineage>
</organism>
<dbReference type="AlphaFoldDB" id="A0A4T0E604"/>
<feature type="region of interest" description="Disordered" evidence="1">
    <location>
        <begin position="1"/>
        <end position="39"/>
    </location>
</feature>
<dbReference type="Proteomes" id="UP000310687">
    <property type="component" value="Unassembled WGS sequence"/>
</dbReference>
<dbReference type="EMBL" id="QZBU01000254">
    <property type="protein sequence ID" value="TIA69270.1"/>
    <property type="molecule type" value="Genomic_DNA"/>
</dbReference>
<evidence type="ECO:0000313" key="5">
    <source>
        <dbReference type="Proteomes" id="UP000310687"/>
    </source>
</evidence>
<gene>
    <name evidence="3" type="ORF">D6C83_01413</name>
    <name evidence="2" type="ORF">D6D22_04492</name>
</gene>
<reference evidence="4 5" key="1">
    <citation type="submission" date="2018-10" db="EMBL/GenBank/DDBJ databases">
        <title>Fifty Aureobasidium pullulans genomes reveal a recombining polyextremotolerant generalist.</title>
        <authorList>
            <person name="Gostincar C."/>
            <person name="Turk M."/>
            <person name="Zajc J."/>
            <person name="Gunde-Cimerman N."/>
        </authorList>
    </citation>
    <scope>NUCLEOTIDE SEQUENCE [LARGE SCALE GENOMIC DNA]</scope>
    <source>
        <strain evidence="2 5">EXF-11013</strain>
        <strain evidence="3 4">EXF-3380</strain>
    </source>
</reference>
<sequence length="212" mass="23378">MPVPSSLSHSRPISDEPPNKRARTSDESNPTNSSPHLLISPTAMIPSSSTINTHSYISHVDLEVLSNKVKKLQSDLGGLTSQTWGGPGKDKILDCKHNVDGLAQSLKQMEALNTDHSKSPNSTIEETIDKIFDRRFTEEMRKLSTEYQDLINDGLGVLGGSTSARTAIKESLLKDPDVLLDFEKKFTEHLRRALADIAAKRLETEILKEFGA</sequence>
<dbReference type="Proteomes" id="UP000304947">
    <property type="component" value="Unassembled WGS sequence"/>
</dbReference>
<name>A0A4T0E604_AURPU</name>
<evidence type="ECO:0000313" key="3">
    <source>
        <dbReference type="EMBL" id="TIA69270.1"/>
    </source>
</evidence>
<protein>
    <submittedName>
        <fullName evidence="3">Uncharacterized protein</fullName>
    </submittedName>
</protein>
<comment type="caution">
    <text evidence="3">The sequence shown here is derived from an EMBL/GenBank/DDBJ whole genome shotgun (WGS) entry which is preliminary data.</text>
</comment>
<evidence type="ECO:0000313" key="2">
    <source>
        <dbReference type="EMBL" id="THW43315.1"/>
    </source>
</evidence>
<dbReference type="EMBL" id="QZAL01000051">
    <property type="protein sequence ID" value="THW43315.1"/>
    <property type="molecule type" value="Genomic_DNA"/>
</dbReference>
<evidence type="ECO:0000256" key="1">
    <source>
        <dbReference type="SAM" id="MobiDB-lite"/>
    </source>
</evidence>
<feature type="compositionally biased region" description="Polar residues" evidence="1">
    <location>
        <begin position="1"/>
        <end position="11"/>
    </location>
</feature>
<accession>A0A4T0E604</accession>